<dbReference type="PROSITE" id="PS51257">
    <property type="entry name" value="PROKAR_LIPOPROTEIN"/>
    <property type="match status" value="1"/>
</dbReference>
<evidence type="ECO:0000256" key="2">
    <source>
        <dbReference type="ARBA" id="ARBA00022729"/>
    </source>
</evidence>
<dbReference type="Proteomes" id="UP001652445">
    <property type="component" value="Unassembled WGS sequence"/>
</dbReference>
<keyword evidence="5" id="KW-0449">Lipoprotein</keyword>
<dbReference type="InterPro" id="IPR006059">
    <property type="entry name" value="SBP"/>
</dbReference>
<keyword evidence="2 7" id="KW-0732">Signal</keyword>
<gene>
    <name evidence="8" type="ORF">OB236_33840</name>
</gene>
<dbReference type="Pfam" id="PF01547">
    <property type="entry name" value="SBP_bac_1"/>
    <property type="match status" value="1"/>
</dbReference>
<dbReference type="RefSeq" id="WP_262687939.1">
    <property type="nucleotide sequence ID" value="NZ_JAOQIO010000113.1"/>
</dbReference>
<dbReference type="EMBL" id="JAOQIO010000113">
    <property type="protein sequence ID" value="MCU6797124.1"/>
    <property type="molecule type" value="Genomic_DNA"/>
</dbReference>
<evidence type="ECO:0000256" key="3">
    <source>
        <dbReference type="ARBA" id="ARBA00023136"/>
    </source>
</evidence>
<name>A0ABT2UTV1_9BACL</name>
<dbReference type="SUPFAM" id="SSF53850">
    <property type="entry name" value="Periplasmic binding protein-like II"/>
    <property type="match status" value="1"/>
</dbReference>
<sequence>MLKKMTSMLTLGAIGFSVLTGCGSGDTAANSGTASTPASSKPADTAKPADPAKPADNVKITFWDENAGPDRTPYLQEIIKRFQAKNPNITVEYVGIPSTSAKQKYDVAIASNDTPDIAGVNNIWISDFAAKGVLLALDPYFDKWSDKDKITKSLIDYNRTLVPDKKLYQIPGTMYMDVFWYRSDWIKEAGLNPPTTWDDYFKDVEKLTDASKNRFGYTIRGGVGSINQLTTAMYAYSGVERYFNDKGKATVNDPKNLEFLKKYVGMYKKYTPTSDITNAYKEMVATFDTGTAAIVQHNFGSYNNHVQSIGEGKFAATILPKSSTGKTIVAPSANGYGIFKNSKHPEETWEFFKFILSSESQAYWNEKIGQMPIHADALQSDYVKKSQHIQDGAKVMADKDTVVLDVPIYLPDYSSILAQTLEPNFQKVMSGSMTAEAFLDGWASAMEKAKAEYDKSIKK</sequence>
<evidence type="ECO:0000256" key="7">
    <source>
        <dbReference type="SAM" id="SignalP"/>
    </source>
</evidence>
<evidence type="ECO:0000256" key="5">
    <source>
        <dbReference type="ARBA" id="ARBA00023288"/>
    </source>
</evidence>
<organism evidence="8 9">
    <name type="scientific">Paenibacillus baimaensis</name>
    <dbReference type="NCBI Taxonomy" id="2982185"/>
    <lineage>
        <taxon>Bacteria</taxon>
        <taxon>Bacillati</taxon>
        <taxon>Bacillota</taxon>
        <taxon>Bacilli</taxon>
        <taxon>Bacillales</taxon>
        <taxon>Paenibacillaceae</taxon>
        <taxon>Paenibacillus</taxon>
    </lineage>
</organism>
<dbReference type="Gene3D" id="3.40.190.10">
    <property type="entry name" value="Periplasmic binding protein-like II"/>
    <property type="match status" value="1"/>
</dbReference>
<evidence type="ECO:0000256" key="4">
    <source>
        <dbReference type="ARBA" id="ARBA00023139"/>
    </source>
</evidence>
<keyword evidence="9" id="KW-1185">Reference proteome</keyword>
<dbReference type="CDD" id="cd13585">
    <property type="entry name" value="PBP2_TMBP_like"/>
    <property type="match status" value="1"/>
</dbReference>
<evidence type="ECO:0000313" key="9">
    <source>
        <dbReference type="Proteomes" id="UP001652445"/>
    </source>
</evidence>
<accession>A0ABT2UTV1</accession>
<dbReference type="PANTHER" id="PTHR43649">
    <property type="entry name" value="ARABINOSE-BINDING PROTEIN-RELATED"/>
    <property type="match status" value="1"/>
</dbReference>
<evidence type="ECO:0000256" key="1">
    <source>
        <dbReference type="ARBA" id="ARBA00022475"/>
    </source>
</evidence>
<evidence type="ECO:0000256" key="6">
    <source>
        <dbReference type="SAM" id="MobiDB-lite"/>
    </source>
</evidence>
<feature type="compositionally biased region" description="Low complexity" evidence="6">
    <location>
        <begin position="41"/>
        <end position="55"/>
    </location>
</feature>
<keyword evidence="3" id="KW-0472">Membrane</keyword>
<dbReference type="InterPro" id="IPR050490">
    <property type="entry name" value="Bact_solute-bd_prot1"/>
</dbReference>
<feature type="compositionally biased region" description="Polar residues" evidence="6">
    <location>
        <begin position="28"/>
        <end position="39"/>
    </location>
</feature>
<comment type="caution">
    <text evidence="8">The sequence shown here is derived from an EMBL/GenBank/DDBJ whole genome shotgun (WGS) entry which is preliminary data.</text>
</comment>
<protein>
    <submittedName>
        <fullName evidence="8">Sugar ABC transporter substrate-binding protein</fullName>
    </submittedName>
</protein>
<dbReference type="PANTHER" id="PTHR43649:SF33">
    <property type="entry name" value="POLYGALACTURONAN_RHAMNOGALACTURONAN-BINDING PROTEIN YTCQ"/>
    <property type="match status" value="1"/>
</dbReference>
<keyword evidence="1" id="KW-1003">Cell membrane</keyword>
<reference evidence="8 9" key="1">
    <citation type="submission" date="2022-09" db="EMBL/GenBank/DDBJ databases">
        <authorList>
            <person name="Han X.L."/>
            <person name="Wang Q."/>
            <person name="Lu T."/>
        </authorList>
    </citation>
    <scope>NUCLEOTIDE SEQUENCE [LARGE SCALE GENOMIC DNA]</scope>
    <source>
        <strain evidence="8 9">WQ 127069</strain>
    </source>
</reference>
<proteinExistence type="predicted"/>
<feature type="region of interest" description="Disordered" evidence="6">
    <location>
        <begin position="28"/>
        <end position="57"/>
    </location>
</feature>
<keyword evidence="4" id="KW-0564">Palmitate</keyword>
<evidence type="ECO:0000313" key="8">
    <source>
        <dbReference type="EMBL" id="MCU6797124.1"/>
    </source>
</evidence>
<feature type="chain" id="PRO_5046781603" evidence="7">
    <location>
        <begin position="21"/>
        <end position="459"/>
    </location>
</feature>
<feature type="signal peptide" evidence="7">
    <location>
        <begin position="1"/>
        <end position="20"/>
    </location>
</feature>